<gene>
    <name evidence="2" type="ORF">Aph01nite_64350</name>
</gene>
<evidence type="ECO:0000313" key="2">
    <source>
        <dbReference type="EMBL" id="GIH28125.1"/>
    </source>
</evidence>
<keyword evidence="1" id="KW-0472">Membrane</keyword>
<keyword evidence="1" id="KW-1133">Transmembrane helix</keyword>
<name>A0A919QIN7_9ACTN</name>
<dbReference type="AlphaFoldDB" id="A0A919QIN7"/>
<accession>A0A919QIN7</accession>
<comment type="caution">
    <text evidence="2">The sequence shown here is derived from an EMBL/GenBank/DDBJ whole genome shotgun (WGS) entry which is preliminary data.</text>
</comment>
<proteinExistence type="predicted"/>
<reference evidence="2" key="1">
    <citation type="submission" date="2021-01" db="EMBL/GenBank/DDBJ databases">
        <title>Whole genome shotgun sequence of Acrocarpospora phusangensis NBRC 108782.</title>
        <authorList>
            <person name="Komaki H."/>
            <person name="Tamura T."/>
        </authorList>
    </citation>
    <scope>NUCLEOTIDE SEQUENCE</scope>
    <source>
        <strain evidence="2">NBRC 108782</strain>
    </source>
</reference>
<dbReference type="Proteomes" id="UP000640052">
    <property type="component" value="Unassembled WGS sequence"/>
</dbReference>
<keyword evidence="3" id="KW-1185">Reference proteome</keyword>
<dbReference type="EMBL" id="BOOA01000072">
    <property type="protein sequence ID" value="GIH28125.1"/>
    <property type="molecule type" value="Genomic_DNA"/>
</dbReference>
<organism evidence="2 3">
    <name type="scientific">Acrocarpospora phusangensis</name>
    <dbReference type="NCBI Taxonomy" id="1070424"/>
    <lineage>
        <taxon>Bacteria</taxon>
        <taxon>Bacillati</taxon>
        <taxon>Actinomycetota</taxon>
        <taxon>Actinomycetes</taxon>
        <taxon>Streptosporangiales</taxon>
        <taxon>Streptosporangiaceae</taxon>
        <taxon>Acrocarpospora</taxon>
    </lineage>
</organism>
<protein>
    <submittedName>
        <fullName evidence="2">Uncharacterized protein</fullName>
    </submittedName>
</protein>
<feature type="transmembrane region" description="Helical" evidence="1">
    <location>
        <begin position="23"/>
        <end position="45"/>
    </location>
</feature>
<sequence length="53" mass="5571">MVSMPSARPTPVPAARADVPKSLYILLSILTAFVVLLAVVVALLLTRATGIRP</sequence>
<keyword evidence="1" id="KW-0812">Transmembrane</keyword>
<evidence type="ECO:0000313" key="3">
    <source>
        <dbReference type="Proteomes" id="UP000640052"/>
    </source>
</evidence>
<evidence type="ECO:0000256" key="1">
    <source>
        <dbReference type="SAM" id="Phobius"/>
    </source>
</evidence>